<dbReference type="GO" id="GO:0017111">
    <property type="term" value="F:ribonucleoside triphosphate phosphatase activity"/>
    <property type="evidence" value="ECO:0007669"/>
    <property type="project" value="UniProtKB-ARBA"/>
</dbReference>
<dbReference type="InterPro" id="IPR020568">
    <property type="entry name" value="Ribosomal_Su5_D2-typ_SF"/>
</dbReference>
<organism evidence="4 5">
    <name type="scientific">Azomonas macrocytogenes</name>
    <name type="common">Azotobacter macrocytogenes</name>
    <dbReference type="NCBI Taxonomy" id="69962"/>
    <lineage>
        <taxon>Bacteria</taxon>
        <taxon>Pseudomonadati</taxon>
        <taxon>Pseudomonadota</taxon>
        <taxon>Gammaproteobacteria</taxon>
        <taxon>Pseudomonadales</taxon>
        <taxon>Pseudomonadaceae</taxon>
        <taxon>Azomonas</taxon>
    </lineage>
</organism>
<name>A0A839SYG3_AZOMA</name>
<accession>A0A839SYG3</accession>
<dbReference type="Pfam" id="PF01205">
    <property type="entry name" value="Impact_N"/>
    <property type="match status" value="1"/>
</dbReference>
<dbReference type="InterPro" id="IPR036956">
    <property type="entry name" value="Impact_N_sf"/>
</dbReference>
<evidence type="ECO:0000259" key="2">
    <source>
        <dbReference type="Pfam" id="PF01205"/>
    </source>
</evidence>
<sequence length="220" mass="23989">MPSASSNRHHSCNTFLWVAQGQHCMPFTLISPCEHQDIIQKSRFLTKAAPVSTPAEAQAFIQAVSDPGATHNCWAWKIAGQYRFSDDGEPGGTAGRPMLVAIEGQDCDHVVVVVTRFFGGIKLGTGGLARAYGGCTAKCLQAGERIELVALVRCRCHCRFAELALIKARLADHDVRLEGENFDAEGATLELATSMEKLPALQEMLVHISRGRIHLHLLDE</sequence>
<dbReference type="PANTHER" id="PTHR16301">
    <property type="entry name" value="IMPACT-RELATED"/>
    <property type="match status" value="1"/>
</dbReference>
<feature type="domain" description="UPF0029" evidence="3">
    <location>
        <begin position="156"/>
        <end position="212"/>
    </location>
</feature>
<protein>
    <submittedName>
        <fullName evidence="4">Putative YigZ family protein</fullName>
    </submittedName>
</protein>
<evidence type="ECO:0000259" key="3">
    <source>
        <dbReference type="Pfam" id="PF09186"/>
    </source>
</evidence>
<dbReference type="InterPro" id="IPR001498">
    <property type="entry name" value="Impact_N"/>
</dbReference>
<dbReference type="Gene3D" id="3.30.230.30">
    <property type="entry name" value="Impact, N-terminal domain"/>
    <property type="match status" value="1"/>
</dbReference>
<feature type="domain" description="Impact N-terminal" evidence="2">
    <location>
        <begin position="40"/>
        <end position="140"/>
    </location>
</feature>
<dbReference type="SUPFAM" id="SSF54211">
    <property type="entry name" value="Ribosomal protein S5 domain 2-like"/>
    <property type="match status" value="1"/>
</dbReference>
<dbReference type="InterPro" id="IPR015269">
    <property type="entry name" value="UPF0029_Impact_C"/>
</dbReference>
<evidence type="ECO:0000313" key="5">
    <source>
        <dbReference type="Proteomes" id="UP000549250"/>
    </source>
</evidence>
<dbReference type="Proteomes" id="UP000549250">
    <property type="component" value="Unassembled WGS sequence"/>
</dbReference>
<dbReference type="GO" id="GO:0006446">
    <property type="term" value="P:regulation of translational initiation"/>
    <property type="evidence" value="ECO:0007669"/>
    <property type="project" value="TreeGrafter"/>
</dbReference>
<dbReference type="SUPFAM" id="SSF54980">
    <property type="entry name" value="EF-G C-terminal domain-like"/>
    <property type="match status" value="1"/>
</dbReference>
<dbReference type="PANTHER" id="PTHR16301:SF20">
    <property type="entry name" value="IMPACT FAMILY MEMBER YIGZ"/>
    <property type="match status" value="1"/>
</dbReference>
<dbReference type="EMBL" id="JACHXI010000002">
    <property type="protein sequence ID" value="MBB3102387.1"/>
    <property type="molecule type" value="Genomic_DNA"/>
</dbReference>
<keyword evidence="5" id="KW-1185">Reference proteome</keyword>
<dbReference type="Pfam" id="PF09186">
    <property type="entry name" value="DUF1949"/>
    <property type="match status" value="1"/>
</dbReference>
<dbReference type="GO" id="GO:0005737">
    <property type="term" value="C:cytoplasm"/>
    <property type="evidence" value="ECO:0007669"/>
    <property type="project" value="TreeGrafter"/>
</dbReference>
<proteinExistence type="inferred from homology"/>
<dbReference type="InterPro" id="IPR035647">
    <property type="entry name" value="EFG_III/V"/>
</dbReference>
<evidence type="ECO:0000256" key="1">
    <source>
        <dbReference type="ARBA" id="ARBA00007665"/>
    </source>
</evidence>
<comment type="similarity">
    <text evidence="1">Belongs to the IMPACT family.</text>
</comment>
<gene>
    <name evidence="4" type="ORF">FHR87_000760</name>
</gene>
<reference evidence="4 5" key="1">
    <citation type="submission" date="2020-08" db="EMBL/GenBank/DDBJ databases">
        <title>Genomic Encyclopedia of Type Strains, Phase III (KMG-III): the genomes of soil and plant-associated and newly described type strains.</title>
        <authorList>
            <person name="Whitman W."/>
        </authorList>
    </citation>
    <scope>NUCLEOTIDE SEQUENCE [LARGE SCALE GENOMIC DNA]</scope>
    <source>
        <strain evidence="4 5">CECT 4462</strain>
    </source>
</reference>
<dbReference type="InterPro" id="IPR023582">
    <property type="entry name" value="Impact"/>
</dbReference>
<dbReference type="GO" id="GO:0032561">
    <property type="term" value="F:guanyl ribonucleotide binding"/>
    <property type="evidence" value="ECO:0007669"/>
    <property type="project" value="UniProtKB-ARBA"/>
</dbReference>
<comment type="caution">
    <text evidence="4">The sequence shown here is derived from an EMBL/GenBank/DDBJ whole genome shotgun (WGS) entry which is preliminary data.</text>
</comment>
<dbReference type="AlphaFoldDB" id="A0A839SYG3"/>
<evidence type="ECO:0000313" key="4">
    <source>
        <dbReference type="EMBL" id="MBB3102387.1"/>
    </source>
</evidence>
<dbReference type="GO" id="GO:0043168">
    <property type="term" value="F:anion binding"/>
    <property type="evidence" value="ECO:0007669"/>
    <property type="project" value="UniProtKB-ARBA"/>
</dbReference>
<dbReference type="Gene3D" id="3.30.70.240">
    <property type="match status" value="1"/>
</dbReference>